<dbReference type="Proteomes" id="UP001580928">
    <property type="component" value="Unassembled WGS sequence"/>
</dbReference>
<dbReference type="InterPro" id="IPR027417">
    <property type="entry name" value="P-loop_NTPase"/>
</dbReference>
<organism evidence="2 3">
    <name type="scientific">Albibacterium profundi</name>
    <dbReference type="NCBI Taxonomy" id="3134906"/>
    <lineage>
        <taxon>Bacteria</taxon>
        <taxon>Pseudomonadati</taxon>
        <taxon>Bacteroidota</taxon>
        <taxon>Sphingobacteriia</taxon>
        <taxon>Sphingobacteriales</taxon>
        <taxon>Sphingobacteriaceae</taxon>
        <taxon>Albibacterium</taxon>
    </lineage>
</organism>
<dbReference type="RefSeq" id="WP_375556719.1">
    <property type="nucleotide sequence ID" value="NZ_JBBVGT010000002.1"/>
</dbReference>
<proteinExistence type="predicted"/>
<accession>A0ABV5CCB4</accession>
<protein>
    <submittedName>
        <fullName evidence="2">Helix-turn-helix domain-containing protein</fullName>
    </submittedName>
</protein>
<sequence>MEVETNDIFSKAASFVIHTNKPIFLTGKAGTGKTTFLKYIQKNCAKKMVVTAPIGVAAINAGGTTLHSLFHLPFGTYIRDHQLRWDEHDSHIYNRQRLLSKIRLSVERRNLLQELELLVIDEVSMLRADVLDAIDDVLKSVRRDMRPFGGLQLLLIGDLYQLPPVVKNQEWAFLREHYSTPFFFDSMAVRELDLVQIELEKIYRQQDPVFIDLLNSIRNNACTTEHIRLLNDHYRADFKPDKDDVFITLCSHNAQADRINRERLKELKGKTIALQALVTGDYAESAYPTEQILQLKIGAQVMFIKNDKGLEKRYYNGKIGFIKDISANKRDMWIAFNDGSEEVKISKEEWKNVKYNYDKAEDKVQEETLGTFSQFPIRLAWAVTIHKSQGLTFDRAIIDAGAAFAAGQVYVALSRVRSLEGLVLRSVINPSNIFTNQSVVDYSRRKLAGDEYDELLRESQRLYLMNLLLETFDWTVIREQATTLKNETGEKNIADKQEAVEFLNALSIACNMHQEVAAKFQGQLNSLLANSPVALQQIDERTEKATSWFITKLEKQALDPLENHIKLWTAKKRTKKYIQQCKALLIDCYRKLDRLKKCRSLSKALLEEMEIADILEQVKDFHSIRIDAELTGKGSSVLEGSILGTGGAGSAKPAKAPKGQTKVISLQFFKEGKSIGEIATLRGLTENTITNHLISFIGTEVLAEQLINLQKLDTILRYMEKNAGQTTAELKQGLGHEVSYTDIKIAQQVKTNAKLQKTLD</sequence>
<evidence type="ECO:0000313" key="3">
    <source>
        <dbReference type="Proteomes" id="UP001580928"/>
    </source>
</evidence>
<dbReference type="InterPro" id="IPR051055">
    <property type="entry name" value="PIF1_helicase"/>
</dbReference>
<feature type="domain" description="AAA+ ATPase" evidence="1">
    <location>
        <begin position="19"/>
        <end position="193"/>
    </location>
</feature>
<dbReference type="Pfam" id="PF05970">
    <property type="entry name" value="PIF1"/>
    <property type="match status" value="1"/>
</dbReference>
<dbReference type="Gene3D" id="2.30.30.940">
    <property type="match status" value="1"/>
</dbReference>
<name>A0ABV5CCB4_9SPHI</name>
<dbReference type="InterPro" id="IPR029491">
    <property type="entry name" value="Helicase_HTH"/>
</dbReference>
<dbReference type="Pfam" id="PF14493">
    <property type="entry name" value="HTH_40"/>
    <property type="match status" value="1"/>
</dbReference>
<dbReference type="CDD" id="cd18809">
    <property type="entry name" value="SF1_C_RecD"/>
    <property type="match status" value="1"/>
</dbReference>
<dbReference type="InterPro" id="IPR010285">
    <property type="entry name" value="DNA_helicase_pif1-like_DEAD"/>
</dbReference>
<dbReference type="SMART" id="SM00382">
    <property type="entry name" value="AAA"/>
    <property type="match status" value="1"/>
</dbReference>
<dbReference type="Gene3D" id="3.40.50.300">
    <property type="entry name" value="P-loop containing nucleotide triphosphate hydrolases"/>
    <property type="match status" value="1"/>
</dbReference>
<gene>
    <name evidence="2" type="ORF">WKR92_04945</name>
</gene>
<keyword evidence="3" id="KW-1185">Reference proteome</keyword>
<dbReference type="PANTHER" id="PTHR47642">
    <property type="entry name" value="ATP-DEPENDENT DNA HELICASE"/>
    <property type="match status" value="1"/>
</dbReference>
<dbReference type="EMBL" id="JBBVGT010000002">
    <property type="protein sequence ID" value="MFB5945175.1"/>
    <property type="molecule type" value="Genomic_DNA"/>
</dbReference>
<dbReference type="PANTHER" id="PTHR47642:SF7">
    <property type="entry name" value="ATP-DEPENDENT DNA HELICASE PIF1"/>
    <property type="match status" value="1"/>
</dbReference>
<evidence type="ECO:0000259" key="1">
    <source>
        <dbReference type="SMART" id="SM00382"/>
    </source>
</evidence>
<comment type="caution">
    <text evidence="2">The sequence shown here is derived from an EMBL/GenBank/DDBJ whole genome shotgun (WGS) entry which is preliminary data.</text>
</comment>
<evidence type="ECO:0000313" key="2">
    <source>
        <dbReference type="EMBL" id="MFB5945175.1"/>
    </source>
</evidence>
<reference evidence="2 3" key="1">
    <citation type="submission" date="2024-04" db="EMBL/GenBank/DDBJ databases">
        <title>Albibacterium profundi sp. nov., isolated from sediment of the Challenger Deep of Mariana Trench.</title>
        <authorList>
            <person name="Wang Y."/>
        </authorList>
    </citation>
    <scope>NUCLEOTIDE SEQUENCE [LARGE SCALE GENOMIC DNA]</scope>
    <source>
        <strain evidence="2 3">RHL897</strain>
    </source>
</reference>
<dbReference type="InterPro" id="IPR003593">
    <property type="entry name" value="AAA+_ATPase"/>
</dbReference>
<dbReference type="SUPFAM" id="SSF52540">
    <property type="entry name" value="P-loop containing nucleoside triphosphate hydrolases"/>
    <property type="match status" value="2"/>
</dbReference>